<dbReference type="KEGG" id="fgg:FSB75_15080"/>
<dbReference type="OrthoDB" id="7187796at2"/>
<dbReference type="PANTHER" id="PTHR47197">
    <property type="entry name" value="PROTEIN NIRF"/>
    <property type="match status" value="1"/>
</dbReference>
<dbReference type="SUPFAM" id="SSF51004">
    <property type="entry name" value="C-terminal (heme d1) domain of cytochrome cd1-nitrite reductase"/>
    <property type="match status" value="1"/>
</dbReference>
<organism evidence="2 3">
    <name type="scientific">Flavisolibacter ginsenosidimutans</name>
    <dbReference type="NCBI Taxonomy" id="661481"/>
    <lineage>
        <taxon>Bacteria</taxon>
        <taxon>Pseudomonadati</taxon>
        <taxon>Bacteroidota</taxon>
        <taxon>Chitinophagia</taxon>
        <taxon>Chitinophagales</taxon>
        <taxon>Chitinophagaceae</taxon>
        <taxon>Flavisolibacter</taxon>
    </lineage>
</organism>
<dbReference type="PANTHER" id="PTHR47197:SF3">
    <property type="entry name" value="DIHYDRO-HEME D1 DEHYDROGENASE"/>
    <property type="match status" value="1"/>
</dbReference>
<gene>
    <name evidence="2" type="ORF">FSB75_15080</name>
</gene>
<reference evidence="2 3" key="1">
    <citation type="journal article" date="2015" name="Int. J. Syst. Evol. Microbiol.">
        <title>Flavisolibacter ginsenosidimutans sp. nov., with ginsenoside-converting activity isolated from soil used for cultivating ginseng.</title>
        <authorList>
            <person name="Zhao Y."/>
            <person name="Liu Q."/>
            <person name="Kang M.S."/>
            <person name="Jin F."/>
            <person name="Yu H."/>
            <person name="Im W.T."/>
        </authorList>
    </citation>
    <scope>NUCLEOTIDE SEQUENCE [LARGE SCALE GENOMIC DNA]</scope>
    <source>
        <strain evidence="2 3">Gsoil 636</strain>
    </source>
</reference>
<protein>
    <submittedName>
        <fullName evidence="2">YncE family protein</fullName>
    </submittedName>
</protein>
<evidence type="ECO:0000256" key="1">
    <source>
        <dbReference type="SAM" id="SignalP"/>
    </source>
</evidence>
<dbReference type="InterPro" id="IPR011048">
    <property type="entry name" value="Haem_d1_sf"/>
</dbReference>
<feature type="signal peptide" evidence="1">
    <location>
        <begin position="1"/>
        <end position="18"/>
    </location>
</feature>
<dbReference type="InterPro" id="IPR051200">
    <property type="entry name" value="Host-pathogen_enzymatic-act"/>
</dbReference>
<dbReference type="InterPro" id="IPR011964">
    <property type="entry name" value="YVTN_b-propeller_repeat"/>
</dbReference>
<dbReference type="EMBL" id="CP042433">
    <property type="protein sequence ID" value="QEC57168.1"/>
    <property type="molecule type" value="Genomic_DNA"/>
</dbReference>
<proteinExistence type="predicted"/>
<accession>A0A5B8UKT5</accession>
<sequence>MKKIILFFGTAICLQANAQTGYKVVKTFHIQSPGGWDYISVNNGKVYASHGTQVNILDEATGDSAGFVPNTAGVHGIAFDNELNRGYTSNGRSNNVTVFDLKTLQLVTQIATGEGPDAIMFEPHTQTVITCNGRAKNLSVIDPKTNAVVATIDVGGRPEEAASDGKGKLFVNLEDKSEIAVVDLKTHSVLNHWKLTPGEGPTGLAYDAASNRLFAGCDKLLVVMNATDGAIVDKIKIGDGCDGVAFDAKQKLIFTSNGEGTLSVIKEASANQFTLLGNYPTKRGARTIALDQANGNIFLPTADFDTAQTSNGRPRMIPGTFQVLVVQASK</sequence>
<feature type="chain" id="PRO_5022726671" evidence="1">
    <location>
        <begin position="19"/>
        <end position="330"/>
    </location>
</feature>
<dbReference type="RefSeq" id="WP_146789200.1">
    <property type="nucleotide sequence ID" value="NZ_BAABIO010000003.1"/>
</dbReference>
<keyword evidence="3" id="KW-1185">Reference proteome</keyword>
<dbReference type="Proteomes" id="UP000321204">
    <property type="component" value="Chromosome"/>
</dbReference>
<evidence type="ECO:0000313" key="2">
    <source>
        <dbReference type="EMBL" id="QEC57168.1"/>
    </source>
</evidence>
<keyword evidence="1" id="KW-0732">Signal</keyword>
<dbReference type="InterPro" id="IPR015943">
    <property type="entry name" value="WD40/YVTN_repeat-like_dom_sf"/>
</dbReference>
<dbReference type="NCBIfam" id="TIGR02276">
    <property type="entry name" value="beta_rpt_yvtn"/>
    <property type="match status" value="1"/>
</dbReference>
<dbReference type="Gene3D" id="2.130.10.10">
    <property type="entry name" value="YVTN repeat-like/Quinoprotein amine dehydrogenase"/>
    <property type="match status" value="1"/>
</dbReference>
<name>A0A5B8UKT5_9BACT</name>
<evidence type="ECO:0000313" key="3">
    <source>
        <dbReference type="Proteomes" id="UP000321204"/>
    </source>
</evidence>
<dbReference type="AlphaFoldDB" id="A0A5B8UKT5"/>